<dbReference type="EMBL" id="BAABJK010000004">
    <property type="protein sequence ID" value="GAA4967057.1"/>
    <property type="molecule type" value="Genomic_DNA"/>
</dbReference>
<reference evidence="3" key="1">
    <citation type="journal article" date="2019" name="Int. J. Syst. Evol. Microbiol.">
        <title>The Global Catalogue of Microorganisms (GCM) 10K type strain sequencing project: providing services to taxonomists for standard genome sequencing and annotation.</title>
        <authorList>
            <consortium name="The Broad Institute Genomics Platform"/>
            <consortium name="The Broad Institute Genome Sequencing Center for Infectious Disease"/>
            <person name="Wu L."/>
            <person name="Ma J."/>
        </authorList>
    </citation>
    <scope>NUCLEOTIDE SEQUENCE [LARGE SCALE GENOMIC DNA]</scope>
    <source>
        <strain evidence="3">JCM 18287</strain>
    </source>
</reference>
<gene>
    <name evidence="2" type="ORF">GCM10023315_15550</name>
</gene>
<dbReference type="Proteomes" id="UP001501692">
    <property type="component" value="Unassembled WGS sequence"/>
</dbReference>
<evidence type="ECO:0000256" key="1">
    <source>
        <dbReference type="SAM" id="SignalP"/>
    </source>
</evidence>
<dbReference type="RefSeq" id="WP_345166665.1">
    <property type="nucleotide sequence ID" value="NZ_BAABJK010000004.1"/>
</dbReference>
<name>A0ABP9HCC9_9FLAO</name>
<accession>A0ABP9HCC9</accession>
<organism evidence="2 3">
    <name type="scientific">Algibacter aquimarinus</name>
    <dbReference type="NCBI Taxonomy" id="1136748"/>
    <lineage>
        <taxon>Bacteria</taxon>
        <taxon>Pseudomonadati</taxon>
        <taxon>Bacteroidota</taxon>
        <taxon>Flavobacteriia</taxon>
        <taxon>Flavobacteriales</taxon>
        <taxon>Flavobacteriaceae</taxon>
        <taxon>Algibacter</taxon>
    </lineage>
</organism>
<evidence type="ECO:0000313" key="2">
    <source>
        <dbReference type="EMBL" id="GAA4967057.1"/>
    </source>
</evidence>
<evidence type="ECO:0008006" key="4">
    <source>
        <dbReference type="Google" id="ProtNLM"/>
    </source>
</evidence>
<feature type="signal peptide" evidence="1">
    <location>
        <begin position="1"/>
        <end position="24"/>
    </location>
</feature>
<feature type="chain" id="PRO_5047516838" description="MG2 domain-containing protein" evidence="1">
    <location>
        <begin position="25"/>
        <end position="953"/>
    </location>
</feature>
<protein>
    <recommendedName>
        <fullName evidence="4">MG2 domain-containing protein</fullName>
    </recommendedName>
</protein>
<comment type="caution">
    <text evidence="2">The sequence shown here is derived from an EMBL/GenBank/DDBJ whole genome shotgun (WGS) entry which is preliminary data.</text>
</comment>
<evidence type="ECO:0000313" key="3">
    <source>
        <dbReference type="Proteomes" id="UP001501692"/>
    </source>
</evidence>
<sequence length="953" mass="109007">MKILSVNTIVLVCFLSFSTCILKAQETSNTNGILKLSYAEKIYLQLSNTVFTTGETIWYKAIVTNTINQPTKLSGVLYVELIDFDENIIDTKTLKLENGLSDSFFDLDEKLTSGRYLIRAYTKWNRNFGEDFFFKQYINVFSILPIEKQDVITNIVLRETSNDQLKITVKLHPESIKEDYKKDLKVYILSEDFKDSVEVKRIDKQYALEYTVPKDLIKVELKVKLEDTKLKNFKRKVESTYSKTIALNKDYLDVQFFPESGKMIDGLTNNIAYKAINYKGLGKVISGHIVDETDSIITPFTTNKLGMGFVYFKPDKHKTYYGKILRTNGVAYKYPLPEVMEYGYVLSIGETSDYVSFRVKSNIKTEDSLYVKVKSRGVLIRKHPFILENGIHEALIKKAEIPNGIVNITLFNSNKVPIGERLFFNLDEENILNIALELDKTIYTQRDKTSLNLAFTNKKNEGIATNFSALVIDNDKLNSNRNEQHNILSYFLLHSELKGFIEKPNTYFDKNNMYRKRNLDALMLTQGWSNYVFSKRDSIYNFDIKPETGLSISGKVRSVFNVNKPPKKRVDLTMLTSGEPPGIYTQTVDSIGNFVFNLDDHFRNQLDILIQSSNKKGKAKNFNLELDKPMPEPRIVYEREETIALPDTIITEFLKKKTEERRAAGGFNLSDDTVELNAVELTGYNVTPEREKLFRLHGAPDVVIENKELAKEEEKWMSGLYDLLRTKFPDDVYFENVSFPAKAFDLVTHDPSVTPVDTIVKSLEVPKIANTNHAFVFIDGEIVEGIDYPLLPFLAVENIKSVEVLRRPNGSLLQYYQEAFPRNDIIEIKKMIAHQVPIIGIISIYTHGSNGIAALLPPKGVYKGTIPGLSAKREFYTPKYETLKTKDWDIPDLRSVIHWKPLAQTNEEGNAKVEFYNGDNTGDMLVVIEAISTDGKIGYFETTYTVDKRLESN</sequence>
<keyword evidence="1" id="KW-0732">Signal</keyword>
<dbReference type="Gene3D" id="2.60.40.1930">
    <property type="match status" value="1"/>
</dbReference>
<keyword evidence="3" id="KW-1185">Reference proteome</keyword>
<proteinExistence type="predicted"/>